<evidence type="ECO:0000256" key="1">
    <source>
        <dbReference type="SAM" id="Coils"/>
    </source>
</evidence>
<evidence type="ECO:0000256" key="2">
    <source>
        <dbReference type="SAM" id="MobiDB-lite"/>
    </source>
</evidence>
<keyword evidence="4" id="KW-1185">Reference proteome</keyword>
<organism evidence="3 4">
    <name type="scientific">Bythopirellula goksoeyrii</name>
    <dbReference type="NCBI Taxonomy" id="1400387"/>
    <lineage>
        <taxon>Bacteria</taxon>
        <taxon>Pseudomonadati</taxon>
        <taxon>Planctomycetota</taxon>
        <taxon>Planctomycetia</taxon>
        <taxon>Pirellulales</taxon>
        <taxon>Lacipirellulaceae</taxon>
        <taxon>Bythopirellula</taxon>
    </lineage>
</organism>
<keyword evidence="1" id="KW-0175">Coiled coil</keyword>
<gene>
    <name evidence="3" type="ORF">Pr1d_13540</name>
</gene>
<name>A0A5B9Q9K5_9BACT</name>
<proteinExistence type="predicted"/>
<dbReference type="AlphaFoldDB" id="A0A5B9Q9K5"/>
<feature type="coiled-coil region" evidence="1">
    <location>
        <begin position="90"/>
        <end position="188"/>
    </location>
</feature>
<dbReference type="KEGG" id="bgok:Pr1d_13540"/>
<evidence type="ECO:0008006" key="5">
    <source>
        <dbReference type="Google" id="ProtNLM"/>
    </source>
</evidence>
<protein>
    <recommendedName>
        <fullName evidence="5">Chromosome partition protein Smc</fullName>
    </recommendedName>
</protein>
<evidence type="ECO:0000313" key="4">
    <source>
        <dbReference type="Proteomes" id="UP000323917"/>
    </source>
</evidence>
<reference evidence="3 4" key="1">
    <citation type="submission" date="2019-08" db="EMBL/GenBank/DDBJ databases">
        <title>Deep-cultivation of Planctomycetes and their phenomic and genomic characterization uncovers novel biology.</title>
        <authorList>
            <person name="Wiegand S."/>
            <person name="Jogler M."/>
            <person name="Boedeker C."/>
            <person name="Pinto D."/>
            <person name="Vollmers J."/>
            <person name="Rivas-Marin E."/>
            <person name="Kohn T."/>
            <person name="Peeters S.H."/>
            <person name="Heuer A."/>
            <person name="Rast P."/>
            <person name="Oberbeckmann S."/>
            <person name="Bunk B."/>
            <person name="Jeske O."/>
            <person name="Meyerdierks A."/>
            <person name="Storesund J.E."/>
            <person name="Kallscheuer N."/>
            <person name="Luecker S."/>
            <person name="Lage O.M."/>
            <person name="Pohl T."/>
            <person name="Merkel B.J."/>
            <person name="Hornburger P."/>
            <person name="Mueller R.-W."/>
            <person name="Bruemmer F."/>
            <person name="Labrenz M."/>
            <person name="Spormann A.M."/>
            <person name="Op den Camp H."/>
            <person name="Overmann J."/>
            <person name="Amann R."/>
            <person name="Jetten M.S.M."/>
            <person name="Mascher T."/>
            <person name="Medema M.H."/>
            <person name="Devos D.P."/>
            <person name="Kaster A.-K."/>
            <person name="Ovreas L."/>
            <person name="Rohde M."/>
            <person name="Galperin M.Y."/>
            <person name="Jogler C."/>
        </authorList>
    </citation>
    <scope>NUCLEOTIDE SEQUENCE [LARGE SCALE GENOMIC DNA]</scope>
    <source>
        <strain evidence="3 4">Pr1d</strain>
    </source>
</reference>
<sequence length="267" mass="30531">MTTSRAPFPMRLPPILPHWLVQQPHIQAIAEQINDIKSQLMSCANDRNHIMSTSTLDSMQSLHEALEPLGVVRTENDDLGTWIHDSFAALEKLHEELTQWQSELARKETQLDLRSDALEKCPQGSSEDQQHQLTELQEELAAAKEDAKVLEEEKAQQLIQYEKLVSKYEQIKSELHAAQEQVSQLVSTIESQRHSAEKAREIWQKEFERLHVALDKHHAKLLVHLEKSTTLEEGTETGEPDPTKTVPSVAESPAPRQRNQSRRRAKK</sequence>
<dbReference type="Proteomes" id="UP000323917">
    <property type="component" value="Chromosome"/>
</dbReference>
<evidence type="ECO:0000313" key="3">
    <source>
        <dbReference type="EMBL" id="QEG34082.1"/>
    </source>
</evidence>
<feature type="region of interest" description="Disordered" evidence="2">
    <location>
        <begin position="226"/>
        <end position="267"/>
    </location>
</feature>
<dbReference type="EMBL" id="CP042913">
    <property type="protein sequence ID" value="QEG34082.1"/>
    <property type="molecule type" value="Genomic_DNA"/>
</dbReference>
<accession>A0A5B9Q9K5</accession>